<protein>
    <recommendedName>
        <fullName evidence="2">DUF6534 domain-containing protein</fullName>
    </recommendedName>
</protein>
<comment type="caution">
    <text evidence="3">The sequence shown here is derived from an EMBL/GenBank/DDBJ whole genome shotgun (WGS) entry which is preliminary data.</text>
</comment>
<feature type="transmembrane region" description="Helical" evidence="1">
    <location>
        <begin position="49"/>
        <end position="73"/>
    </location>
</feature>
<gene>
    <name evidence="3" type="ORF">L210DRAFT_2268991</name>
</gene>
<evidence type="ECO:0000259" key="2">
    <source>
        <dbReference type="Pfam" id="PF20152"/>
    </source>
</evidence>
<feature type="transmembrane region" description="Helical" evidence="1">
    <location>
        <begin position="79"/>
        <end position="102"/>
    </location>
</feature>
<keyword evidence="1" id="KW-0812">Transmembrane</keyword>
<evidence type="ECO:0000313" key="3">
    <source>
        <dbReference type="EMBL" id="KAF8438506.1"/>
    </source>
</evidence>
<name>A0AAD4BSB4_BOLED</name>
<dbReference type="EMBL" id="WHUW01000016">
    <property type="protein sequence ID" value="KAF8438506.1"/>
    <property type="molecule type" value="Genomic_DNA"/>
</dbReference>
<feature type="domain" description="DUF6534" evidence="2">
    <location>
        <begin position="171"/>
        <end position="256"/>
    </location>
</feature>
<reference evidence="3" key="2">
    <citation type="journal article" date="2020" name="Nat. Commun.">
        <title>Large-scale genome sequencing of mycorrhizal fungi provides insights into the early evolution of symbiotic traits.</title>
        <authorList>
            <person name="Miyauchi S."/>
            <person name="Kiss E."/>
            <person name="Kuo A."/>
            <person name="Drula E."/>
            <person name="Kohler A."/>
            <person name="Sanchez-Garcia M."/>
            <person name="Morin E."/>
            <person name="Andreopoulos B."/>
            <person name="Barry K.W."/>
            <person name="Bonito G."/>
            <person name="Buee M."/>
            <person name="Carver A."/>
            <person name="Chen C."/>
            <person name="Cichocki N."/>
            <person name="Clum A."/>
            <person name="Culley D."/>
            <person name="Crous P.W."/>
            <person name="Fauchery L."/>
            <person name="Girlanda M."/>
            <person name="Hayes R.D."/>
            <person name="Keri Z."/>
            <person name="LaButti K."/>
            <person name="Lipzen A."/>
            <person name="Lombard V."/>
            <person name="Magnuson J."/>
            <person name="Maillard F."/>
            <person name="Murat C."/>
            <person name="Nolan M."/>
            <person name="Ohm R.A."/>
            <person name="Pangilinan J."/>
            <person name="Pereira M.F."/>
            <person name="Perotto S."/>
            <person name="Peter M."/>
            <person name="Pfister S."/>
            <person name="Riley R."/>
            <person name="Sitrit Y."/>
            <person name="Stielow J.B."/>
            <person name="Szollosi G."/>
            <person name="Zifcakova L."/>
            <person name="Stursova M."/>
            <person name="Spatafora J.W."/>
            <person name="Tedersoo L."/>
            <person name="Vaario L.M."/>
            <person name="Yamada A."/>
            <person name="Yan M."/>
            <person name="Wang P."/>
            <person name="Xu J."/>
            <person name="Bruns T."/>
            <person name="Baldrian P."/>
            <person name="Vilgalys R."/>
            <person name="Dunand C."/>
            <person name="Henrissat B."/>
            <person name="Grigoriev I.V."/>
            <person name="Hibbett D."/>
            <person name="Nagy L.G."/>
            <person name="Martin F.M."/>
        </authorList>
    </citation>
    <scope>NUCLEOTIDE SEQUENCE</scope>
    <source>
        <strain evidence="3">BED1</strain>
    </source>
</reference>
<dbReference type="InterPro" id="IPR045339">
    <property type="entry name" value="DUF6534"/>
</dbReference>
<feature type="transmembrane region" description="Helical" evidence="1">
    <location>
        <begin position="114"/>
        <end position="136"/>
    </location>
</feature>
<keyword evidence="1" id="KW-0472">Membrane</keyword>
<keyword evidence="4" id="KW-1185">Reference proteome</keyword>
<keyword evidence="1" id="KW-1133">Transmembrane helix</keyword>
<feature type="transmembrane region" description="Helical" evidence="1">
    <location>
        <begin position="232"/>
        <end position="253"/>
    </location>
</feature>
<dbReference type="Pfam" id="PF20152">
    <property type="entry name" value="DUF6534"/>
    <property type="match status" value="1"/>
</dbReference>
<proteinExistence type="predicted"/>
<dbReference type="PANTHER" id="PTHR40465">
    <property type="entry name" value="CHROMOSOME 1, WHOLE GENOME SHOTGUN SEQUENCE"/>
    <property type="match status" value="1"/>
</dbReference>
<dbReference type="Proteomes" id="UP001194468">
    <property type="component" value="Unassembled WGS sequence"/>
</dbReference>
<accession>A0AAD4BSB4</accession>
<feature type="transmembrane region" description="Helical" evidence="1">
    <location>
        <begin position="12"/>
        <end position="37"/>
    </location>
</feature>
<organism evidence="3 4">
    <name type="scientific">Boletus edulis BED1</name>
    <dbReference type="NCBI Taxonomy" id="1328754"/>
    <lineage>
        <taxon>Eukaryota</taxon>
        <taxon>Fungi</taxon>
        <taxon>Dikarya</taxon>
        <taxon>Basidiomycota</taxon>
        <taxon>Agaricomycotina</taxon>
        <taxon>Agaricomycetes</taxon>
        <taxon>Agaricomycetidae</taxon>
        <taxon>Boletales</taxon>
        <taxon>Boletineae</taxon>
        <taxon>Boletaceae</taxon>
        <taxon>Boletoideae</taxon>
        <taxon>Boletus</taxon>
    </lineage>
</organism>
<feature type="transmembrane region" description="Helical" evidence="1">
    <location>
        <begin position="206"/>
        <end position="226"/>
    </location>
</feature>
<evidence type="ECO:0000256" key="1">
    <source>
        <dbReference type="SAM" id="Phobius"/>
    </source>
</evidence>
<evidence type="ECO:0000313" key="4">
    <source>
        <dbReference type="Proteomes" id="UP001194468"/>
    </source>
</evidence>
<sequence length="320" mass="34984">MSITLNAPVSAIVPFLIGYTLCFTLMGALVVQAYIYFTRFADDRRTIKALVIVILLLEVFISAGVIVALGGLFVESATITPYAILVLSPMAGLVTTLTHGFYCWRIWTLRKSWLIPFPIIMVSLLQLASITIFALYDQLLPATESGVVFTNGAPSVSYTFSPWLVIWLGSSLACDLAITICMILSLRPSNSHFSSNKSTLVKLTRLTIETGLVTSVAALLELILGVVYEEHFYHIAVFFAISKLYANCLLASLNFRLVLKSQSDPNLTPIVWDNMASNVPSSRSGSQPSHVTQFVAWVETDVDGVVEMSEVCSCILAPVV</sequence>
<dbReference type="PANTHER" id="PTHR40465:SF1">
    <property type="entry name" value="DUF6534 DOMAIN-CONTAINING PROTEIN"/>
    <property type="match status" value="1"/>
</dbReference>
<reference evidence="3" key="1">
    <citation type="submission" date="2019-10" db="EMBL/GenBank/DDBJ databases">
        <authorList>
            <consortium name="DOE Joint Genome Institute"/>
            <person name="Kuo A."/>
            <person name="Miyauchi S."/>
            <person name="Kiss E."/>
            <person name="Drula E."/>
            <person name="Kohler A."/>
            <person name="Sanchez-Garcia M."/>
            <person name="Andreopoulos B."/>
            <person name="Barry K.W."/>
            <person name="Bonito G."/>
            <person name="Buee M."/>
            <person name="Carver A."/>
            <person name="Chen C."/>
            <person name="Cichocki N."/>
            <person name="Clum A."/>
            <person name="Culley D."/>
            <person name="Crous P.W."/>
            <person name="Fauchery L."/>
            <person name="Girlanda M."/>
            <person name="Hayes R."/>
            <person name="Keri Z."/>
            <person name="LaButti K."/>
            <person name="Lipzen A."/>
            <person name="Lombard V."/>
            <person name="Magnuson J."/>
            <person name="Maillard F."/>
            <person name="Morin E."/>
            <person name="Murat C."/>
            <person name="Nolan M."/>
            <person name="Ohm R."/>
            <person name="Pangilinan J."/>
            <person name="Pereira M."/>
            <person name="Perotto S."/>
            <person name="Peter M."/>
            <person name="Riley R."/>
            <person name="Sitrit Y."/>
            <person name="Stielow B."/>
            <person name="Szollosi G."/>
            <person name="Zifcakova L."/>
            <person name="Stursova M."/>
            <person name="Spatafora J.W."/>
            <person name="Tedersoo L."/>
            <person name="Vaario L.-M."/>
            <person name="Yamada A."/>
            <person name="Yan M."/>
            <person name="Wang P."/>
            <person name="Xu J."/>
            <person name="Bruns T."/>
            <person name="Baldrian P."/>
            <person name="Vilgalys R."/>
            <person name="Henrissat B."/>
            <person name="Grigoriev I.V."/>
            <person name="Hibbett D."/>
            <person name="Nagy L.G."/>
            <person name="Martin F.M."/>
        </authorList>
    </citation>
    <scope>NUCLEOTIDE SEQUENCE</scope>
    <source>
        <strain evidence="3">BED1</strain>
    </source>
</reference>
<dbReference type="AlphaFoldDB" id="A0AAD4BSB4"/>
<feature type="transmembrane region" description="Helical" evidence="1">
    <location>
        <begin position="164"/>
        <end position="186"/>
    </location>
</feature>